<keyword evidence="1" id="KW-0732">Signal</keyword>
<evidence type="ECO:0000313" key="4">
    <source>
        <dbReference type="Proteomes" id="UP000887013"/>
    </source>
</evidence>
<dbReference type="AlphaFoldDB" id="A0A8X6UA18"/>
<dbReference type="EMBL" id="BMAW01124526">
    <property type="protein sequence ID" value="GFU08290.1"/>
    <property type="molecule type" value="Genomic_DNA"/>
</dbReference>
<dbReference type="Proteomes" id="UP000887013">
    <property type="component" value="Unassembled WGS sequence"/>
</dbReference>
<keyword evidence="4" id="KW-1185">Reference proteome</keyword>
<gene>
    <name evidence="3" type="ORF">NPIL_490981</name>
    <name evidence="2" type="ORF">NPIL_585291</name>
</gene>
<feature type="chain" id="PRO_5036658729" evidence="1">
    <location>
        <begin position="21"/>
        <end position="80"/>
    </location>
</feature>
<proteinExistence type="predicted"/>
<accession>A0A8X6UA18</accession>
<evidence type="ECO:0000256" key="1">
    <source>
        <dbReference type="SAM" id="SignalP"/>
    </source>
</evidence>
<comment type="caution">
    <text evidence="2">The sequence shown here is derived from an EMBL/GenBank/DDBJ whole genome shotgun (WGS) entry which is preliminary data.</text>
</comment>
<dbReference type="OrthoDB" id="6423190at2759"/>
<dbReference type="EMBL" id="BMAW01081754">
    <property type="protein sequence ID" value="GFU26096.1"/>
    <property type="molecule type" value="Genomic_DNA"/>
</dbReference>
<name>A0A8X6UA18_NEPPI</name>
<protein>
    <submittedName>
        <fullName evidence="2">Uncharacterized protein</fullName>
    </submittedName>
</protein>
<evidence type="ECO:0000313" key="3">
    <source>
        <dbReference type="EMBL" id="GFU26096.1"/>
    </source>
</evidence>
<organism evidence="2 4">
    <name type="scientific">Nephila pilipes</name>
    <name type="common">Giant wood spider</name>
    <name type="synonym">Nephila maculata</name>
    <dbReference type="NCBI Taxonomy" id="299642"/>
    <lineage>
        <taxon>Eukaryota</taxon>
        <taxon>Metazoa</taxon>
        <taxon>Ecdysozoa</taxon>
        <taxon>Arthropoda</taxon>
        <taxon>Chelicerata</taxon>
        <taxon>Arachnida</taxon>
        <taxon>Araneae</taxon>
        <taxon>Araneomorphae</taxon>
        <taxon>Entelegynae</taxon>
        <taxon>Araneoidea</taxon>
        <taxon>Nephilidae</taxon>
        <taxon>Nephila</taxon>
    </lineage>
</organism>
<sequence>MTWNIILSVLLVEIVCFAATEPLTNETSNDTEANDTREFSDRVGSFMTRLYEKSDRYDLISHVLRAIAEHFFALFYHGAA</sequence>
<evidence type="ECO:0000313" key="2">
    <source>
        <dbReference type="EMBL" id="GFU08290.1"/>
    </source>
</evidence>
<reference evidence="2" key="1">
    <citation type="submission" date="2020-08" db="EMBL/GenBank/DDBJ databases">
        <title>Multicomponent nature underlies the extraordinary mechanical properties of spider dragline silk.</title>
        <authorList>
            <person name="Kono N."/>
            <person name="Nakamura H."/>
            <person name="Mori M."/>
            <person name="Yoshida Y."/>
            <person name="Ohtoshi R."/>
            <person name="Malay A.D."/>
            <person name="Moran D.A.P."/>
            <person name="Tomita M."/>
            <person name="Numata K."/>
            <person name="Arakawa K."/>
        </authorList>
    </citation>
    <scope>NUCLEOTIDE SEQUENCE</scope>
</reference>
<feature type="signal peptide" evidence="1">
    <location>
        <begin position="1"/>
        <end position="20"/>
    </location>
</feature>